<dbReference type="Proteomes" id="UP001597211">
    <property type="component" value="Unassembled WGS sequence"/>
</dbReference>
<proteinExistence type="inferred from homology"/>
<keyword evidence="4" id="KW-0812">Transmembrane</keyword>
<dbReference type="EMBL" id="JBHTKZ010000002">
    <property type="protein sequence ID" value="MFD1180271.1"/>
    <property type="molecule type" value="Genomic_DNA"/>
</dbReference>
<evidence type="ECO:0000256" key="1">
    <source>
        <dbReference type="ARBA" id="ARBA00009477"/>
    </source>
</evidence>
<dbReference type="SUPFAM" id="SSF111369">
    <property type="entry name" value="HlyD-like secretion proteins"/>
    <property type="match status" value="1"/>
</dbReference>
<evidence type="ECO:0000313" key="5">
    <source>
        <dbReference type="EMBL" id="MFD1180271.1"/>
    </source>
</evidence>
<dbReference type="Gene3D" id="1.10.287.470">
    <property type="entry name" value="Helix hairpin bin"/>
    <property type="match status" value="1"/>
</dbReference>
<keyword evidence="4" id="KW-0472">Membrane</keyword>
<name>A0ABW3S7K8_9BACL</name>
<protein>
    <submittedName>
        <fullName evidence="5">Efflux RND transporter periplasmic adaptor subunit</fullName>
    </submittedName>
</protein>
<evidence type="ECO:0000256" key="4">
    <source>
        <dbReference type="SAM" id="Phobius"/>
    </source>
</evidence>
<dbReference type="NCBIfam" id="TIGR01730">
    <property type="entry name" value="RND_mfp"/>
    <property type="match status" value="1"/>
</dbReference>
<sequence>MDSPSNEERRLNARQRKIRLLAGLFIGVLLIFTLLGNTLQGLTLPKVLTAEASPGELVHSFQGTAALQYGAERDLANPAGWKAAKVLVREGDRVRKGDTLIEYDAGEAQQQLADMKASLEKLKLSLGGLEAAYKQAAQDGDEAAKQNAKAAIETANIDISMQGQHLAALQQSLEENRRLNAPFDGTIIGISAEEGLTSAGGPDIRMSNASRGFRLELQIPGDVAELLRIGDELDVLLPDQDNRSVTGKVSGLRAGTGGGASGDGASGTDGYAAPAQLLTVSLQGDDLRSGEKARITLAKSGNPGTLLIPNAVVRKDDAGSFVYTVESREGPLGNAYFAVRTGIVVAGSNGHTTSVSGGLFDGQQVIVDSTDPIIEGVRVRY</sequence>
<comment type="similarity">
    <text evidence="1">Belongs to the membrane fusion protein (MFP) (TC 8.A.1) family.</text>
</comment>
<feature type="transmembrane region" description="Helical" evidence="4">
    <location>
        <begin position="20"/>
        <end position="39"/>
    </location>
</feature>
<feature type="coiled-coil region" evidence="2">
    <location>
        <begin position="105"/>
        <end position="139"/>
    </location>
</feature>
<dbReference type="PANTHER" id="PTHR30469">
    <property type="entry name" value="MULTIDRUG RESISTANCE PROTEIN MDTA"/>
    <property type="match status" value="1"/>
</dbReference>
<organism evidence="5 6">
    <name type="scientific">Paenibacillus timonensis</name>
    <dbReference type="NCBI Taxonomy" id="225915"/>
    <lineage>
        <taxon>Bacteria</taxon>
        <taxon>Bacillati</taxon>
        <taxon>Bacillota</taxon>
        <taxon>Bacilli</taxon>
        <taxon>Bacillales</taxon>
        <taxon>Paenibacillaceae</taxon>
        <taxon>Paenibacillus</taxon>
    </lineage>
</organism>
<feature type="compositionally biased region" description="Gly residues" evidence="3">
    <location>
        <begin position="254"/>
        <end position="267"/>
    </location>
</feature>
<keyword evidence="4" id="KW-1133">Transmembrane helix</keyword>
<keyword evidence="6" id="KW-1185">Reference proteome</keyword>
<dbReference type="Gene3D" id="2.40.50.100">
    <property type="match status" value="1"/>
</dbReference>
<evidence type="ECO:0000313" key="6">
    <source>
        <dbReference type="Proteomes" id="UP001597211"/>
    </source>
</evidence>
<reference evidence="6" key="1">
    <citation type="journal article" date="2019" name="Int. J. Syst. Evol. Microbiol.">
        <title>The Global Catalogue of Microorganisms (GCM) 10K type strain sequencing project: providing services to taxonomists for standard genome sequencing and annotation.</title>
        <authorList>
            <consortium name="The Broad Institute Genomics Platform"/>
            <consortium name="The Broad Institute Genome Sequencing Center for Infectious Disease"/>
            <person name="Wu L."/>
            <person name="Ma J."/>
        </authorList>
    </citation>
    <scope>NUCLEOTIDE SEQUENCE [LARGE SCALE GENOMIC DNA]</scope>
    <source>
        <strain evidence="6">CCUG 48216</strain>
    </source>
</reference>
<comment type="caution">
    <text evidence="5">The sequence shown here is derived from an EMBL/GenBank/DDBJ whole genome shotgun (WGS) entry which is preliminary data.</text>
</comment>
<evidence type="ECO:0000256" key="3">
    <source>
        <dbReference type="SAM" id="MobiDB-lite"/>
    </source>
</evidence>
<dbReference type="RefSeq" id="WP_240267433.1">
    <property type="nucleotide sequence ID" value="NZ_JAKSXN010000001.1"/>
</dbReference>
<gene>
    <name evidence="5" type="ORF">ACFQ2Z_02765</name>
</gene>
<feature type="region of interest" description="Disordered" evidence="3">
    <location>
        <begin position="247"/>
        <end position="268"/>
    </location>
</feature>
<keyword evidence="2" id="KW-0175">Coiled coil</keyword>
<dbReference type="PANTHER" id="PTHR30469:SF15">
    <property type="entry name" value="HLYD FAMILY OF SECRETION PROTEINS"/>
    <property type="match status" value="1"/>
</dbReference>
<dbReference type="Gene3D" id="2.40.420.20">
    <property type="match status" value="1"/>
</dbReference>
<evidence type="ECO:0000256" key="2">
    <source>
        <dbReference type="SAM" id="Coils"/>
    </source>
</evidence>
<accession>A0ABW3S7K8</accession>
<dbReference type="InterPro" id="IPR006143">
    <property type="entry name" value="RND_pump_MFP"/>
</dbReference>